<evidence type="ECO:0000259" key="3">
    <source>
        <dbReference type="PROSITE" id="PS51222"/>
    </source>
</evidence>
<gene>
    <name evidence="4" type="ORF">STAS_22485</name>
</gene>
<evidence type="ECO:0000256" key="2">
    <source>
        <dbReference type="SAM" id="Phobius"/>
    </source>
</evidence>
<keyword evidence="2" id="KW-0812">Transmembrane</keyword>
<organism evidence="4 5">
    <name type="scientific">Striga asiatica</name>
    <name type="common">Asiatic witchweed</name>
    <name type="synonym">Buchnera asiatica</name>
    <dbReference type="NCBI Taxonomy" id="4170"/>
    <lineage>
        <taxon>Eukaryota</taxon>
        <taxon>Viridiplantae</taxon>
        <taxon>Streptophyta</taxon>
        <taxon>Embryophyta</taxon>
        <taxon>Tracheophyta</taxon>
        <taxon>Spermatophyta</taxon>
        <taxon>Magnoliopsida</taxon>
        <taxon>eudicotyledons</taxon>
        <taxon>Gunneridae</taxon>
        <taxon>Pentapetalae</taxon>
        <taxon>asterids</taxon>
        <taxon>lamiids</taxon>
        <taxon>Lamiales</taxon>
        <taxon>Orobanchaceae</taxon>
        <taxon>Buchnereae</taxon>
        <taxon>Striga</taxon>
    </lineage>
</organism>
<evidence type="ECO:0000256" key="1">
    <source>
        <dbReference type="SAM" id="MobiDB-lite"/>
    </source>
</evidence>
<protein>
    <submittedName>
        <fullName evidence="4">DCD (Development and Cell Death) domain protein</fullName>
    </submittedName>
</protein>
<feature type="region of interest" description="Disordered" evidence="1">
    <location>
        <begin position="264"/>
        <end position="285"/>
    </location>
</feature>
<name>A0A5A7QM90_STRAF</name>
<dbReference type="PANTHER" id="PTHR46444:SF19">
    <property type="entry name" value="OS02G0745600 PROTEIN"/>
    <property type="match status" value="1"/>
</dbReference>
<dbReference type="SMART" id="SM00767">
    <property type="entry name" value="DCD"/>
    <property type="match status" value="1"/>
</dbReference>
<proteinExistence type="predicted"/>
<dbReference type="PROSITE" id="PS51222">
    <property type="entry name" value="DCD"/>
    <property type="match status" value="1"/>
</dbReference>
<dbReference type="PANTHER" id="PTHR46444">
    <property type="entry name" value="DCD (DEVELOPMENT AND CELL DEATH) DOMAIN PROTEIN-RELATED"/>
    <property type="match status" value="1"/>
</dbReference>
<dbReference type="AlphaFoldDB" id="A0A5A7QM90"/>
<keyword evidence="2" id="KW-1133">Transmembrane helix</keyword>
<accession>A0A5A7QM90</accession>
<keyword evidence="2" id="KW-0472">Membrane</keyword>
<dbReference type="EMBL" id="BKCP01007182">
    <property type="protein sequence ID" value="GER45537.1"/>
    <property type="molecule type" value="Genomic_DNA"/>
</dbReference>
<dbReference type="Pfam" id="PF10539">
    <property type="entry name" value="Dev_Cell_Death"/>
    <property type="match status" value="1"/>
</dbReference>
<comment type="caution">
    <text evidence="4">The sequence shown here is derived from an EMBL/GenBank/DDBJ whole genome shotgun (WGS) entry which is preliminary data.</text>
</comment>
<reference evidence="5" key="1">
    <citation type="journal article" date="2019" name="Curr. Biol.">
        <title>Genome Sequence of Striga asiatica Provides Insight into the Evolution of Plant Parasitism.</title>
        <authorList>
            <person name="Yoshida S."/>
            <person name="Kim S."/>
            <person name="Wafula E.K."/>
            <person name="Tanskanen J."/>
            <person name="Kim Y.M."/>
            <person name="Honaas L."/>
            <person name="Yang Z."/>
            <person name="Spallek T."/>
            <person name="Conn C.E."/>
            <person name="Ichihashi Y."/>
            <person name="Cheong K."/>
            <person name="Cui S."/>
            <person name="Der J.P."/>
            <person name="Gundlach H."/>
            <person name="Jiao Y."/>
            <person name="Hori C."/>
            <person name="Ishida J.K."/>
            <person name="Kasahara H."/>
            <person name="Kiba T."/>
            <person name="Kim M.S."/>
            <person name="Koo N."/>
            <person name="Laohavisit A."/>
            <person name="Lee Y.H."/>
            <person name="Lumba S."/>
            <person name="McCourt P."/>
            <person name="Mortimer J.C."/>
            <person name="Mutuku J.M."/>
            <person name="Nomura T."/>
            <person name="Sasaki-Sekimoto Y."/>
            <person name="Seto Y."/>
            <person name="Wang Y."/>
            <person name="Wakatake T."/>
            <person name="Sakakibara H."/>
            <person name="Demura T."/>
            <person name="Yamaguchi S."/>
            <person name="Yoneyama K."/>
            <person name="Manabe R.I."/>
            <person name="Nelson D.C."/>
            <person name="Schulman A.H."/>
            <person name="Timko M.P."/>
            <person name="dePamphilis C.W."/>
            <person name="Choi D."/>
            <person name="Shirasu K."/>
        </authorList>
    </citation>
    <scope>NUCLEOTIDE SEQUENCE [LARGE SCALE GENOMIC DNA]</scope>
    <source>
        <strain evidence="5">cv. UVA1</strain>
    </source>
</reference>
<keyword evidence="5" id="KW-1185">Reference proteome</keyword>
<dbReference type="InterPro" id="IPR013989">
    <property type="entry name" value="Dev_and_cell_death_domain"/>
</dbReference>
<feature type="domain" description="DCD" evidence="3">
    <location>
        <begin position="68"/>
        <end position="194"/>
    </location>
</feature>
<evidence type="ECO:0000313" key="5">
    <source>
        <dbReference type="Proteomes" id="UP000325081"/>
    </source>
</evidence>
<feature type="transmembrane region" description="Helical" evidence="2">
    <location>
        <begin position="322"/>
        <end position="341"/>
    </location>
</feature>
<dbReference type="OrthoDB" id="1920894at2759"/>
<dbReference type="Proteomes" id="UP000325081">
    <property type="component" value="Unassembled WGS sequence"/>
</dbReference>
<evidence type="ECO:0000313" key="4">
    <source>
        <dbReference type="EMBL" id="GER45537.1"/>
    </source>
</evidence>
<sequence>MKSKRKGKNIDQPNAEIKKSKVSVVGEQKAIVPSSLADHVDGDPTTELQRSINRAATGVPEEKNEKEKHLSGFIFMCNRNTKLECYRYRVFGLPLGKKEVVEEIKPGAKLFLFDFELKLLYGIYEATTTGKLNLEPAAFMGRFPAQVENLSSSLRPLDALSLSRPLPLVQANASLSQAMPTGPLSMHAGRMSAKDVPYVADTHHLRIPPSMGPRYDPKANILAYGHSGASGQVEHVNPTLDLQNLARLCNYYVNVAKSQQPAVPERVANGARETSYSSYRTPEERPIHDQISSLEMRYRAQQEIPPHNQVTSLEMRYLPTKLVPFCFYNLPLFFVLLSLLINVRHSLNFKYCFYSYRTTEERPPGDQATSLETRHPTVDGTDPHKQYYHPPMQGDPSAVYQENLASYNPTAPSLYTSTSSAVQPQVIPSPYQPLPLQAAPQYQDSAVAYNPNPPAQPTQYTAPPVIYADSYYAPSTSTQPQALWGQESAAAYNTNPSAQSTQYRAPPVMYADSYYAAAYAQSTQPQQVGVSQVGAPINYSYYPYGTTG</sequence>
<feature type="region of interest" description="Disordered" evidence="1">
    <location>
        <begin position="361"/>
        <end position="380"/>
    </location>
</feature>